<dbReference type="GO" id="GO:0008270">
    <property type="term" value="F:zinc ion binding"/>
    <property type="evidence" value="ECO:0007669"/>
    <property type="project" value="UniProtKB-KW"/>
</dbReference>
<feature type="domain" description="CCHC-type" evidence="7">
    <location>
        <begin position="170"/>
        <end position="185"/>
    </location>
</feature>
<protein>
    <recommendedName>
        <fullName evidence="7">CCHC-type domain-containing protein</fullName>
    </recommendedName>
</protein>
<accession>A0A815V106</accession>
<organism evidence="8 9">
    <name type="scientific">Adineta ricciae</name>
    <name type="common">Rotifer</name>
    <dbReference type="NCBI Taxonomy" id="249248"/>
    <lineage>
        <taxon>Eukaryota</taxon>
        <taxon>Metazoa</taxon>
        <taxon>Spiralia</taxon>
        <taxon>Gnathifera</taxon>
        <taxon>Rotifera</taxon>
        <taxon>Eurotatoria</taxon>
        <taxon>Bdelloidea</taxon>
        <taxon>Adinetida</taxon>
        <taxon>Adinetidae</taxon>
        <taxon>Adineta</taxon>
    </lineage>
</organism>
<dbReference type="InterPro" id="IPR036875">
    <property type="entry name" value="Znf_CCHC_sf"/>
</dbReference>
<evidence type="ECO:0000313" key="8">
    <source>
        <dbReference type="EMBL" id="CAF1523731.1"/>
    </source>
</evidence>
<evidence type="ECO:0000259" key="7">
    <source>
        <dbReference type="PROSITE" id="PS50158"/>
    </source>
</evidence>
<name>A0A815V106_ADIRI</name>
<evidence type="ECO:0000256" key="6">
    <source>
        <dbReference type="SAM" id="MobiDB-lite"/>
    </source>
</evidence>
<comment type="caution">
    <text evidence="8">The sequence shown here is derived from an EMBL/GenBank/DDBJ whole genome shotgun (WGS) entry which is preliminary data.</text>
</comment>
<dbReference type="EMBL" id="CAJNOJ010000797">
    <property type="protein sequence ID" value="CAF1523731.1"/>
    <property type="molecule type" value="Genomic_DNA"/>
</dbReference>
<evidence type="ECO:0000256" key="2">
    <source>
        <dbReference type="ARBA" id="ARBA00022737"/>
    </source>
</evidence>
<gene>
    <name evidence="8" type="ORF">EDS130_LOCUS44058</name>
</gene>
<feature type="domain" description="CCHC-type" evidence="7">
    <location>
        <begin position="210"/>
        <end position="224"/>
    </location>
</feature>
<keyword evidence="1" id="KW-0479">Metal-binding</keyword>
<dbReference type="OrthoDB" id="8034694at2759"/>
<feature type="compositionally biased region" description="Polar residues" evidence="6">
    <location>
        <begin position="95"/>
        <end position="111"/>
    </location>
</feature>
<dbReference type="SMART" id="SM00343">
    <property type="entry name" value="ZnF_C2HC"/>
    <property type="match status" value="3"/>
</dbReference>
<evidence type="ECO:0000256" key="5">
    <source>
        <dbReference type="PROSITE-ProRule" id="PRU00047"/>
    </source>
</evidence>
<keyword evidence="3 5" id="KW-0863">Zinc-finger</keyword>
<dbReference type="SUPFAM" id="SSF57756">
    <property type="entry name" value="Retrovirus zinc finger-like domains"/>
    <property type="match status" value="2"/>
</dbReference>
<feature type="domain" description="CCHC-type" evidence="7">
    <location>
        <begin position="190"/>
        <end position="205"/>
    </location>
</feature>
<dbReference type="Proteomes" id="UP000663852">
    <property type="component" value="Unassembled WGS sequence"/>
</dbReference>
<evidence type="ECO:0000256" key="1">
    <source>
        <dbReference type="ARBA" id="ARBA00022723"/>
    </source>
</evidence>
<sequence length="229" mass="25525">MVPILNLPLYDNKIHPLFELTFTDYYTSILGLCHKHDPEITDLQVLDWLKAGMSLSLYERLQGEEFTTPQALLRRAQRVELDNAVLDARKRESATKTPRTQTSYTTPRSSVWLPNTFTSPPPFVPPPAPPLVSTPVPTSYDFPPPSASSTFYSPNTDSATSTRSRRPIICFACNQPGHVSTQCPSRPIICFTCNQPGHVSTQCPSRPIICFTCNQPGHISPQCPTRPNI</sequence>
<keyword evidence="4" id="KW-0862">Zinc</keyword>
<dbReference type="AlphaFoldDB" id="A0A815V106"/>
<dbReference type="InterPro" id="IPR001878">
    <property type="entry name" value="Znf_CCHC"/>
</dbReference>
<feature type="region of interest" description="Disordered" evidence="6">
    <location>
        <begin position="89"/>
        <end position="111"/>
    </location>
</feature>
<dbReference type="PROSITE" id="PS50158">
    <property type="entry name" value="ZF_CCHC"/>
    <property type="match status" value="3"/>
</dbReference>
<dbReference type="PANTHER" id="PTHR47103">
    <property type="entry name" value="DNA-BINDING PROTEIN"/>
    <property type="match status" value="1"/>
</dbReference>
<reference evidence="8" key="1">
    <citation type="submission" date="2021-02" db="EMBL/GenBank/DDBJ databases">
        <authorList>
            <person name="Nowell W R."/>
        </authorList>
    </citation>
    <scope>NUCLEOTIDE SEQUENCE</scope>
</reference>
<dbReference type="Pfam" id="PF00098">
    <property type="entry name" value="zf-CCHC"/>
    <property type="match status" value="3"/>
</dbReference>
<proteinExistence type="predicted"/>
<dbReference type="Gene3D" id="4.10.60.10">
    <property type="entry name" value="Zinc finger, CCHC-type"/>
    <property type="match status" value="2"/>
</dbReference>
<dbReference type="GO" id="GO:0003676">
    <property type="term" value="F:nucleic acid binding"/>
    <property type="evidence" value="ECO:0007669"/>
    <property type="project" value="InterPro"/>
</dbReference>
<dbReference type="PANTHER" id="PTHR47103:SF8">
    <property type="entry name" value="DNA-BINDING PROTEIN"/>
    <property type="match status" value="1"/>
</dbReference>
<evidence type="ECO:0000256" key="4">
    <source>
        <dbReference type="ARBA" id="ARBA00022833"/>
    </source>
</evidence>
<evidence type="ECO:0000256" key="3">
    <source>
        <dbReference type="ARBA" id="ARBA00022771"/>
    </source>
</evidence>
<keyword evidence="2" id="KW-0677">Repeat</keyword>
<evidence type="ECO:0000313" key="9">
    <source>
        <dbReference type="Proteomes" id="UP000663852"/>
    </source>
</evidence>